<evidence type="ECO:0000313" key="6">
    <source>
        <dbReference type="EMBL" id="TDG22152.1"/>
    </source>
</evidence>
<dbReference type="PANTHER" id="PTHR30419">
    <property type="entry name" value="HTH-TYPE TRANSCRIPTIONAL REGULATOR YBHD"/>
    <property type="match status" value="1"/>
</dbReference>
<dbReference type="PROSITE" id="PS50931">
    <property type="entry name" value="HTH_LYSR"/>
    <property type="match status" value="1"/>
</dbReference>
<evidence type="ECO:0000256" key="3">
    <source>
        <dbReference type="ARBA" id="ARBA00023125"/>
    </source>
</evidence>
<dbReference type="Proteomes" id="UP000295722">
    <property type="component" value="Unassembled WGS sequence"/>
</dbReference>
<keyword evidence="7" id="KW-1185">Reference proteome</keyword>
<dbReference type="InterPro" id="IPR050950">
    <property type="entry name" value="HTH-type_LysR_regulators"/>
</dbReference>
<dbReference type="InterPro" id="IPR005119">
    <property type="entry name" value="LysR_subst-bd"/>
</dbReference>
<dbReference type="InterPro" id="IPR036388">
    <property type="entry name" value="WH-like_DNA-bd_sf"/>
</dbReference>
<dbReference type="PANTHER" id="PTHR30419:SF30">
    <property type="entry name" value="LYSR FAMILY TRANSCRIPTIONAL REGULATOR"/>
    <property type="match status" value="1"/>
</dbReference>
<dbReference type="InterPro" id="IPR000847">
    <property type="entry name" value="LysR_HTH_N"/>
</dbReference>
<gene>
    <name evidence="6" type="ORF">EYW47_19950</name>
</gene>
<keyword evidence="3" id="KW-0238">DNA-binding</keyword>
<dbReference type="GO" id="GO:0003677">
    <property type="term" value="F:DNA binding"/>
    <property type="evidence" value="ECO:0007669"/>
    <property type="project" value="UniProtKB-KW"/>
</dbReference>
<protein>
    <submittedName>
        <fullName evidence="6">LysR family transcriptional regulator</fullName>
    </submittedName>
</protein>
<dbReference type="SUPFAM" id="SSF53850">
    <property type="entry name" value="Periplasmic binding protein-like II"/>
    <property type="match status" value="1"/>
</dbReference>
<dbReference type="Gene3D" id="1.10.10.10">
    <property type="entry name" value="Winged helix-like DNA-binding domain superfamily/Winged helix DNA-binding domain"/>
    <property type="match status" value="1"/>
</dbReference>
<dbReference type="InterPro" id="IPR036390">
    <property type="entry name" value="WH_DNA-bd_sf"/>
</dbReference>
<comment type="caution">
    <text evidence="6">The sequence shown here is derived from an EMBL/GenBank/DDBJ whole genome shotgun (WGS) entry which is preliminary data.</text>
</comment>
<comment type="similarity">
    <text evidence="1">Belongs to the LysR transcriptional regulatory family.</text>
</comment>
<evidence type="ECO:0000256" key="1">
    <source>
        <dbReference type="ARBA" id="ARBA00009437"/>
    </source>
</evidence>
<dbReference type="EMBL" id="SMRP01000009">
    <property type="protein sequence ID" value="TDG22152.1"/>
    <property type="molecule type" value="Genomic_DNA"/>
</dbReference>
<feature type="domain" description="HTH lysR-type" evidence="5">
    <location>
        <begin position="3"/>
        <end position="60"/>
    </location>
</feature>
<sequence>MFMKVHQLEALIAVADTGSIRAAARLAGLSQSAVSKTLRELESQQKLPLLVRNASGIVFTAAGDKLLSHARLVLGQLRRAEEELAELRGDHVGRLSIAVTPWIMHTFVPQALMRFRERMPNVQLEIFEGLTAVTLPRLREGVIDCAVVPHTAAMPAQEFENEPLFAYDTCVIVRRGHPASQATSIAELRDYDWALNFTVATRPALMNDLFWQHGLDIEPRRLHCAHSAAFLLDLVRHAEMLGFCPRPMLATEAAGDWVHVLPLVERFQTSNVSIVSRRNSVPGAPAECFLDCLRGVIRQRARSANPADRRLFGMLDLLM</sequence>
<proteinExistence type="inferred from homology"/>
<dbReference type="Pfam" id="PF03466">
    <property type="entry name" value="LysR_substrate"/>
    <property type="match status" value="1"/>
</dbReference>
<evidence type="ECO:0000256" key="4">
    <source>
        <dbReference type="ARBA" id="ARBA00023163"/>
    </source>
</evidence>
<reference evidence="6 7" key="1">
    <citation type="submission" date="2019-03" db="EMBL/GenBank/DDBJ databases">
        <title>Paraburkholderia sp. 4M-K11, isolated from subtropical forest soil.</title>
        <authorList>
            <person name="Gao Z.-H."/>
            <person name="Qiu L.-H."/>
        </authorList>
    </citation>
    <scope>NUCLEOTIDE SEQUENCE [LARGE SCALE GENOMIC DNA]</scope>
    <source>
        <strain evidence="6 7">4M-K11</strain>
    </source>
</reference>
<dbReference type="OrthoDB" id="8629427at2"/>
<name>A0A4R5M8C4_9BURK</name>
<dbReference type="AlphaFoldDB" id="A0A4R5M8C4"/>
<dbReference type="SUPFAM" id="SSF46785">
    <property type="entry name" value="Winged helix' DNA-binding domain"/>
    <property type="match status" value="1"/>
</dbReference>
<dbReference type="GO" id="GO:0003700">
    <property type="term" value="F:DNA-binding transcription factor activity"/>
    <property type="evidence" value="ECO:0007669"/>
    <property type="project" value="InterPro"/>
</dbReference>
<dbReference type="Pfam" id="PF00126">
    <property type="entry name" value="HTH_1"/>
    <property type="match status" value="1"/>
</dbReference>
<keyword evidence="2" id="KW-0805">Transcription regulation</keyword>
<accession>A0A4R5M8C4</accession>
<dbReference type="GO" id="GO:0005829">
    <property type="term" value="C:cytosol"/>
    <property type="evidence" value="ECO:0007669"/>
    <property type="project" value="TreeGrafter"/>
</dbReference>
<organism evidence="6 7">
    <name type="scientific">Paraburkholderia silviterrae</name>
    <dbReference type="NCBI Taxonomy" id="2528715"/>
    <lineage>
        <taxon>Bacteria</taxon>
        <taxon>Pseudomonadati</taxon>
        <taxon>Pseudomonadota</taxon>
        <taxon>Betaproteobacteria</taxon>
        <taxon>Burkholderiales</taxon>
        <taxon>Burkholderiaceae</taxon>
        <taxon>Paraburkholderia</taxon>
    </lineage>
</organism>
<evidence type="ECO:0000313" key="7">
    <source>
        <dbReference type="Proteomes" id="UP000295722"/>
    </source>
</evidence>
<evidence type="ECO:0000256" key="2">
    <source>
        <dbReference type="ARBA" id="ARBA00023015"/>
    </source>
</evidence>
<dbReference type="Gene3D" id="3.40.190.290">
    <property type="match status" value="1"/>
</dbReference>
<evidence type="ECO:0000259" key="5">
    <source>
        <dbReference type="PROSITE" id="PS50931"/>
    </source>
</evidence>
<keyword evidence="4" id="KW-0804">Transcription</keyword>